<proteinExistence type="predicted"/>
<dbReference type="Proteomes" id="UP001500403">
    <property type="component" value="Unassembled WGS sequence"/>
</dbReference>
<dbReference type="Gene3D" id="1.20.1560.10">
    <property type="entry name" value="ABC transporter type 1, transmembrane domain"/>
    <property type="match status" value="1"/>
</dbReference>
<dbReference type="SUPFAM" id="SSF90123">
    <property type="entry name" value="ABC transporter transmembrane region"/>
    <property type="match status" value="1"/>
</dbReference>
<evidence type="ECO:0000256" key="7">
    <source>
        <dbReference type="SAM" id="Phobius"/>
    </source>
</evidence>
<keyword evidence="11" id="KW-1185">Reference proteome</keyword>
<comment type="subcellular location">
    <subcellularLocation>
        <location evidence="1">Cell membrane</location>
        <topology evidence="1">Multi-pass membrane protein</topology>
    </subcellularLocation>
</comment>
<evidence type="ECO:0000256" key="5">
    <source>
        <dbReference type="ARBA" id="ARBA00022989"/>
    </source>
</evidence>
<dbReference type="InterPro" id="IPR039421">
    <property type="entry name" value="Type_1_exporter"/>
</dbReference>
<reference evidence="11" key="1">
    <citation type="journal article" date="2019" name="Int. J. Syst. Evol. Microbiol.">
        <title>The Global Catalogue of Microorganisms (GCM) 10K type strain sequencing project: providing services to taxonomists for standard genome sequencing and annotation.</title>
        <authorList>
            <consortium name="The Broad Institute Genomics Platform"/>
            <consortium name="The Broad Institute Genome Sequencing Center for Infectious Disease"/>
            <person name="Wu L."/>
            <person name="Ma J."/>
        </authorList>
    </citation>
    <scope>NUCLEOTIDE SEQUENCE [LARGE SCALE GENOMIC DNA]</scope>
    <source>
        <strain evidence="11">JCM 9088</strain>
    </source>
</reference>
<dbReference type="RefSeq" id="WP_344500637.1">
    <property type="nucleotide sequence ID" value="NZ_BAAAUD010000110.1"/>
</dbReference>
<evidence type="ECO:0000259" key="9">
    <source>
        <dbReference type="PROSITE" id="PS50929"/>
    </source>
</evidence>
<feature type="domain" description="ABC transporter" evidence="8">
    <location>
        <begin position="328"/>
        <end position="559"/>
    </location>
</feature>
<keyword evidence="6 7" id="KW-0472">Membrane</keyword>
<dbReference type="Pfam" id="PF00005">
    <property type="entry name" value="ABC_tran"/>
    <property type="match status" value="1"/>
</dbReference>
<dbReference type="InterPro" id="IPR036640">
    <property type="entry name" value="ABC1_TM_sf"/>
</dbReference>
<sequence>MRFNDRLLAQTVRASGGCGAGLLLAAVVETLTRLALPAVLAVAVDATVAGRAAWPEVLLVCVLLAVSTVNEAARETLETSAEVRGTRALRRRLLHHLWDLGVTARARFDTGDVLSRVLESTAGAATVTPALASAVTSALSSVGGLVALFLIDVTLGLLFLAGAPLTWWLLRWFVQRVGRVTGEYQRVQSDIASRFVGALSGVRTIRASAMADREVARILEPLPRLAAAGKGLWAAQRSAAWRMGLIMPSMHIGVLALAGHGVLEGRITHGEMLAAVGYLSLAMGLLKQTASVARLAGARASAERVGTVLCVEAAAGGRRALPPGPGRLVLRGVRLSRDGRIVLRGIDLIVPPGAQVAIAGSPGSGKSALAEVAGGLLSADAGSVLLDGVPLDELRPQELRGAIAYAFDRPVLLGETLGDALTYTDRPPTTRQLKAGLRAAGAEEFTARLPAGLDTPIQQLRLSGGELQRLGLVRAACRDARLVVFDDALSNLDTATEAQISAALERTMADTTRLVVARRAATAARADLVAWLEHGTLRALAPHTALLQDPAYRAVFQCADENRRPHLSGELTGAPAGERA</sequence>
<dbReference type="InterPro" id="IPR003593">
    <property type="entry name" value="AAA+_ATPase"/>
</dbReference>
<protein>
    <submittedName>
        <fullName evidence="10">ABC transporter ATP-binding protein</fullName>
    </submittedName>
</protein>
<accession>A0ABP6K8Q3</accession>
<dbReference type="InterPro" id="IPR011527">
    <property type="entry name" value="ABC1_TM_dom"/>
</dbReference>
<evidence type="ECO:0000256" key="4">
    <source>
        <dbReference type="ARBA" id="ARBA00022840"/>
    </source>
</evidence>
<keyword evidence="2 7" id="KW-0812">Transmembrane</keyword>
<dbReference type="InterPro" id="IPR017871">
    <property type="entry name" value="ABC_transporter-like_CS"/>
</dbReference>
<dbReference type="SUPFAM" id="SSF52540">
    <property type="entry name" value="P-loop containing nucleoside triphosphate hydrolases"/>
    <property type="match status" value="1"/>
</dbReference>
<dbReference type="PANTHER" id="PTHR43394">
    <property type="entry name" value="ATP-DEPENDENT PERMEASE MDL1, MITOCHONDRIAL"/>
    <property type="match status" value="1"/>
</dbReference>
<dbReference type="PROSITE" id="PS50893">
    <property type="entry name" value="ABC_TRANSPORTER_2"/>
    <property type="match status" value="1"/>
</dbReference>
<feature type="domain" description="ABC transmembrane type-1" evidence="9">
    <location>
        <begin position="20"/>
        <end position="298"/>
    </location>
</feature>
<evidence type="ECO:0000256" key="2">
    <source>
        <dbReference type="ARBA" id="ARBA00022692"/>
    </source>
</evidence>
<organism evidence="10 11">
    <name type="scientific">Streptomyces enissocaesilis</name>
    <dbReference type="NCBI Taxonomy" id="332589"/>
    <lineage>
        <taxon>Bacteria</taxon>
        <taxon>Bacillati</taxon>
        <taxon>Actinomycetota</taxon>
        <taxon>Actinomycetes</taxon>
        <taxon>Kitasatosporales</taxon>
        <taxon>Streptomycetaceae</taxon>
        <taxon>Streptomyces</taxon>
        <taxon>Streptomyces rochei group</taxon>
    </lineage>
</organism>
<dbReference type="PANTHER" id="PTHR43394:SF1">
    <property type="entry name" value="ATP-BINDING CASSETTE SUB-FAMILY B MEMBER 10, MITOCHONDRIAL"/>
    <property type="match status" value="1"/>
</dbReference>
<evidence type="ECO:0000256" key="6">
    <source>
        <dbReference type="ARBA" id="ARBA00023136"/>
    </source>
</evidence>
<dbReference type="EMBL" id="BAAAUD010000110">
    <property type="protein sequence ID" value="GAA2972922.1"/>
    <property type="molecule type" value="Genomic_DNA"/>
</dbReference>
<dbReference type="GO" id="GO:0005524">
    <property type="term" value="F:ATP binding"/>
    <property type="evidence" value="ECO:0007669"/>
    <property type="project" value="UniProtKB-KW"/>
</dbReference>
<evidence type="ECO:0000256" key="1">
    <source>
        <dbReference type="ARBA" id="ARBA00004651"/>
    </source>
</evidence>
<dbReference type="SMART" id="SM00382">
    <property type="entry name" value="AAA"/>
    <property type="match status" value="1"/>
</dbReference>
<evidence type="ECO:0000256" key="3">
    <source>
        <dbReference type="ARBA" id="ARBA00022741"/>
    </source>
</evidence>
<dbReference type="Gene3D" id="3.40.50.300">
    <property type="entry name" value="P-loop containing nucleotide triphosphate hydrolases"/>
    <property type="match status" value="1"/>
</dbReference>
<dbReference type="CDD" id="cd07346">
    <property type="entry name" value="ABC_6TM_exporters"/>
    <property type="match status" value="1"/>
</dbReference>
<dbReference type="PROSITE" id="PS50929">
    <property type="entry name" value="ABC_TM1F"/>
    <property type="match status" value="1"/>
</dbReference>
<evidence type="ECO:0000313" key="11">
    <source>
        <dbReference type="Proteomes" id="UP001500403"/>
    </source>
</evidence>
<gene>
    <name evidence="10" type="ORF">GCM10010446_66710</name>
</gene>
<feature type="transmembrane region" description="Helical" evidence="7">
    <location>
        <begin position="145"/>
        <end position="170"/>
    </location>
</feature>
<dbReference type="InterPro" id="IPR003439">
    <property type="entry name" value="ABC_transporter-like_ATP-bd"/>
</dbReference>
<dbReference type="PROSITE" id="PS00211">
    <property type="entry name" value="ABC_TRANSPORTER_1"/>
    <property type="match status" value="1"/>
</dbReference>
<keyword evidence="5 7" id="KW-1133">Transmembrane helix</keyword>
<evidence type="ECO:0000259" key="8">
    <source>
        <dbReference type="PROSITE" id="PS50893"/>
    </source>
</evidence>
<comment type="caution">
    <text evidence="10">The sequence shown here is derived from an EMBL/GenBank/DDBJ whole genome shotgun (WGS) entry which is preliminary data.</text>
</comment>
<evidence type="ECO:0000313" key="10">
    <source>
        <dbReference type="EMBL" id="GAA2972922.1"/>
    </source>
</evidence>
<name>A0ABP6K8Q3_9ACTN</name>
<keyword evidence="3" id="KW-0547">Nucleotide-binding</keyword>
<dbReference type="InterPro" id="IPR027417">
    <property type="entry name" value="P-loop_NTPase"/>
</dbReference>
<keyword evidence="4 10" id="KW-0067">ATP-binding</keyword>
<dbReference type="Pfam" id="PF00664">
    <property type="entry name" value="ABC_membrane"/>
    <property type="match status" value="1"/>
</dbReference>